<protein>
    <submittedName>
        <fullName evidence="1">Histidine phosphatase family protein</fullName>
    </submittedName>
</protein>
<dbReference type="AlphaFoldDB" id="A0A934KHK7"/>
<gene>
    <name evidence="1" type="ORF">JF887_05710</name>
</gene>
<dbReference type="Proteomes" id="UP000614410">
    <property type="component" value="Unassembled WGS sequence"/>
</dbReference>
<comment type="caution">
    <text evidence="1">The sequence shown here is derived from an EMBL/GenBank/DDBJ whole genome shotgun (WGS) entry which is preliminary data.</text>
</comment>
<dbReference type="InterPro" id="IPR013078">
    <property type="entry name" value="His_Pase_superF_clade-1"/>
</dbReference>
<sequence length="153" mass="16075">MAAQLIHVVRHAHAGDPGRWSHDDDLRPLSGRGCGQAERLPSQLTVTPAAIYSSPSLRCVATVLPLARAHQLAITTLSELYEGGGATPMLDRLRAEQLFPVVACTHGDILADLLGLLIASGLSLSSPHAEKGSTWTLELSAGVVSSARYAPPP</sequence>
<evidence type="ECO:0000313" key="1">
    <source>
        <dbReference type="EMBL" id="MBJ7608911.1"/>
    </source>
</evidence>
<dbReference type="CDD" id="cd07067">
    <property type="entry name" value="HP_PGM_like"/>
    <property type="match status" value="1"/>
</dbReference>
<dbReference type="SMART" id="SM00855">
    <property type="entry name" value="PGAM"/>
    <property type="match status" value="1"/>
</dbReference>
<proteinExistence type="predicted"/>
<dbReference type="Gene3D" id="3.40.50.1240">
    <property type="entry name" value="Phosphoglycerate mutase-like"/>
    <property type="match status" value="1"/>
</dbReference>
<organism evidence="1 2">
    <name type="scientific">Candidatus Amunia macphersoniae</name>
    <dbReference type="NCBI Taxonomy" id="3127014"/>
    <lineage>
        <taxon>Bacteria</taxon>
        <taxon>Bacillati</taxon>
        <taxon>Candidatus Dormiibacterota</taxon>
        <taxon>Candidatus Dormibacteria</taxon>
        <taxon>Candidatus Aeolococcales</taxon>
        <taxon>Candidatus Aeolococcaceae</taxon>
        <taxon>Candidatus Amunia</taxon>
    </lineage>
</organism>
<accession>A0A934KHK7</accession>
<evidence type="ECO:0000313" key="2">
    <source>
        <dbReference type="Proteomes" id="UP000614410"/>
    </source>
</evidence>
<dbReference type="InterPro" id="IPR029033">
    <property type="entry name" value="His_PPase_superfam"/>
</dbReference>
<name>A0A934KHK7_9BACT</name>
<dbReference type="SUPFAM" id="SSF53254">
    <property type="entry name" value="Phosphoglycerate mutase-like"/>
    <property type="match status" value="1"/>
</dbReference>
<dbReference type="EMBL" id="JAEKNN010000026">
    <property type="protein sequence ID" value="MBJ7608911.1"/>
    <property type="molecule type" value="Genomic_DNA"/>
</dbReference>
<reference evidence="1 2" key="1">
    <citation type="submission" date="2020-10" db="EMBL/GenBank/DDBJ databases">
        <title>Ca. Dormibacterota MAGs.</title>
        <authorList>
            <person name="Montgomery K."/>
        </authorList>
    </citation>
    <scope>NUCLEOTIDE SEQUENCE [LARGE SCALE GENOMIC DNA]</scope>
    <source>
        <strain evidence="1">Mitchell_Peninsula_5</strain>
    </source>
</reference>
<dbReference type="Pfam" id="PF00300">
    <property type="entry name" value="His_Phos_1"/>
    <property type="match status" value="1"/>
</dbReference>